<feature type="region of interest" description="Disordered" evidence="3">
    <location>
        <begin position="209"/>
        <end position="254"/>
    </location>
</feature>
<dbReference type="InterPro" id="IPR014720">
    <property type="entry name" value="dsRBD_dom"/>
</dbReference>
<reference evidence="5" key="1">
    <citation type="submission" date="2013-07" db="EMBL/GenBank/DDBJ databases">
        <title>The genome of Eucalyptus grandis.</title>
        <authorList>
            <person name="Schmutz J."/>
            <person name="Hayes R."/>
            <person name="Myburg A."/>
            <person name="Tuskan G."/>
            <person name="Grattapaglia D."/>
            <person name="Rokhsar D.S."/>
        </authorList>
    </citation>
    <scope>NUCLEOTIDE SEQUENCE</scope>
    <source>
        <tissue evidence="5">Leaf extractions</tissue>
    </source>
</reference>
<evidence type="ECO:0000256" key="1">
    <source>
        <dbReference type="ARBA" id="ARBA00022884"/>
    </source>
</evidence>
<feature type="compositionally biased region" description="Polar residues" evidence="3">
    <location>
        <begin position="215"/>
        <end position="227"/>
    </location>
</feature>
<dbReference type="AlphaFoldDB" id="A0A059D3W4"/>
<evidence type="ECO:0000256" key="2">
    <source>
        <dbReference type="PROSITE-ProRule" id="PRU00266"/>
    </source>
</evidence>
<dbReference type="Pfam" id="PF00035">
    <property type="entry name" value="dsrm"/>
    <property type="match status" value="2"/>
</dbReference>
<organism evidence="5">
    <name type="scientific">Eucalyptus grandis</name>
    <name type="common">Flooded gum</name>
    <dbReference type="NCBI Taxonomy" id="71139"/>
    <lineage>
        <taxon>Eukaryota</taxon>
        <taxon>Viridiplantae</taxon>
        <taxon>Streptophyta</taxon>
        <taxon>Embryophyta</taxon>
        <taxon>Tracheophyta</taxon>
        <taxon>Spermatophyta</taxon>
        <taxon>Magnoliopsida</taxon>
        <taxon>eudicotyledons</taxon>
        <taxon>Gunneridae</taxon>
        <taxon>Pentapetalae</taxon>
        <taxon>rosids</taxon>
        <taxon>malvids</taxon>
        <taxon>Myrtales</taxon>
        <taxon>Myrtaceae</taxon>
        <taxon>Myrtoideae</taxon>
        <taxon>Eucalypteae</taxon>
        <taxon>Eucalyptus</taxon>
    </lineage>
</organism>
<dbReference type="PANTHER" id="PTHR11207">
    <property type="entry name" value="RIBONUCLEASE III"/>
    <property type="match status" value="1"/>
</dbReference>
<feature type="domain" description="DRBM" evidence="4">
    <location>
        <begin position="121"/>
        <end position="190"/>
    </location>
</feature>
<name>A0A059D3W4_EUCGR</name>
<gene>
    <name evidence="5" type="ORF">EUGRSUZ_B01707</name>
</gene>
<dbReference type="GO" id="GO:0005634">
    <property type="term" value="C:nucleus"/>
    <property type="evidence" value="ECO:0000318"/>
    <property type="project" value="GO_Central"/>
</dbReference>
<dbReference type="eggNOG" id="ENOG502QV9N">
    <property type="taxonomic scope" value="Eukaryota"/>
</dbReference>
<dbReference type="GO" id="GO:0003725">
    <property type="term" value="F:double-stranded RNA binding"/>
    <property type="evidence" value="ECO:0000318"/>
    <property type="project" value="GO_Central"/>
</dbReference>
<feature type="domain" description="DRBM" evidence="4">
    <location>
        <begin position="51"/>
        <end position="115"/>
    </location>
</feature>
<proteinExistence type="predicted"/>
<dbReference type="FunCoup" id="A0A059D3W4">
    <property type="interactions" value="353"/>
</dbReference>
<sequence>MRHQGERLAFHALLRLEESVTLATLQEPRNKLRFNLPEWLFLPYSRHETWLCKNLIQEYVQKLSYVIPWYECRKDEASRRAPLFSCTVEVGGICYTGDTARTKKQAKIQAARTALLHETGLCKNLIQEYVQKLNYVIPRYECPKDEASRRAPPFSCTVEVGGIYYTGDTARTKKQAEIQAARTALLAVQSSIPTDSQLTVSCKKRATETAPFNVRHSSPENSRMNQNGEDDAAQEQLSLRRSAPIRARQNPQCF</sequence>
<dbReference type="GO" id="GO:0004525">
    <property type="term" value="F:ribonuclease III activity"/>
    <property type="evidence" value="ECO:0000318"/>
    <property type="project" value="GO_Central"/>
</dbReference>
<dbReference type="PANTHER" id="PTHR11207:SF1">
    <property type="entry name" value="DOUBLE-STRANDED RNA-BINDING PROTEIN 1"/>
    <property type="match status" value="1"/>
</dbReference>
<dbReference type="GO" id="GO:0010468">
    <property type="term" value="P:regulation of gene expression"/>
    <property type="evidence" value="ECO:0000318"/>
    <property type="project" value="GO_Central"/>
</dbReference>
<evidence type="ECO:0000313" key="5">
    <source>
        <dbReference type="EMBL" id="KCW84885.1"/>
    </source>
</evidence>
<protein>
    <recommendedName>
        <fullName evidence="4">DRBM domain-containing protein</fullName>
    </recommendedName>
</protein>
<dbReference type="EMBL" id="KK198754">
    <property type="protein sequence ID" value="KCW84885.1"/>
    <property type="molecule type" value="Genomic_DNA"/>
</dbReference>
<accession>A0A059D3W4</accession>
<dbReference type="PROSITE" id="PS50137">
    <property type="entry name" value="DS_RBD"/>
    <property type="match status" value="2"/>
</dbReference>
<keyword evidence="1 2" id="KW-0694">RNA-binding</keyword>
<dbReference type="InParanoid" id="A0A059D3W4"/>
<dbReference type="Gene3D" id="3.30.160.20">
    <property type="match status" value="2"/>
</dbReference>
<evidence type="ECO:0000259" key="4">
    <source>
        <dbReference type="PROSITE" id="PS50137"/>
    </source>
</evidence>
<dbReference type="GO" id="GO:0006396">
    <property type="term" value="P:RNA processing"/>
    <property type="evidence" value="ECO:0000318"/>
    <property type="project" value="GO_Central"/>
</dbReference>
<dbReference type="STRING" id="71139.A0A059D3W4"/>
<dbReference type="Gramene" id="KCW84885">
    <property type="protein sequence ID" value="KCW84885"/>
    <property type="gene ID" value="EUGRSUZ_B01707"/>
</dbReference>
<evidence type="ECO:0000256" key="3">
    <source>
        <dbReference type="SAM" id="MobiDB-lite"/>
    </source>
</evidence>
<dbReference type="SUPFAM" id="SSF54768">
    <property type="entry name" value="dsRNA-binding domain-like"/>
    <property type="match status" value="2"/>
</dbReference>
<dbReference type="SMART" id="SM00358">
    <property type="entry name" value="DSRM"/>
    <property type="match status" value="2"/>
</dbReference>